<dbReference type="Gene3D" id="3.40.50.1820">
    <property type="entry name" value="alpha/beta hydrolase"/>
    <property type="match status" value="1"/>
</dbReference>
<dbReference type="SUPFAM" id="SSF53474">
    <property type="entry name" value="alpha/beta-Hydrolases"/>
    <property type="match status" value="1"/>
</dbReference>
<gene>
    <name evidence="4" type="ORF">ACEZDE_03790</name>
</gene>
<organism evidence="4 5">
    <name type="scientific">Streptacidiphilus cavernicola</name>
    <dbReference type="NCBI Taxonomy" id="3342716"/>
    <lineage>
        <taxon>Bacteria</taxon>
        <taxon>Bacillati</taxon>
        <taxon>Actinomycetota</taxon>
        <taxon>Actinomycetes</taxon>
        <taxon>Kitasatosporales</taxon>
        <taxon>Streptomycetaceae</taxon>
        <taxon>Streptacidiphilus</taxon>
    </lineage>
</organism>
<dbReference type="InterPro" id="IPR029058">
    <property type="entry name" value="AB_hydrolase_fold"/>
</dbReference>
<sequence length="314" mass="33177">MSTERQKISFTSGDAECAAWHYPGANRGCVVMASGTAVTKELGTDAFAKRFNDAGFAVLAFDFRHLGESGGEPRQVVRIREQINDWQAAIGCAAGLPGVDPDRIAVWGFSLAGGEVLEVAARNPHLAGAIAQMPLADGRAVTPNALRHSTPWALLRLSGLAVLDALGSLVGRAPLLVPAAGKPGEVSALTTPDAMDGARALDPDGIHTDWQPMVAARSALLPGLYRPIRQASKIRGPLLAVVCEQDRSVLPDPGIRAARLAPRGELVLVPGTHYAPFLAAHEQAVEAELGFLRRHLLGEIPTDPASELRQGDRV</sequence>
<keyword evidence="2 4" id="KW-0378">Hydrolase</keyword>
<reference evidence="4 5" key="1">
    <citation type="submission" date="2024-09" db="EMBL/GenBank/DDBJ databases">
        <authorList>
            <person name="Lee S.D."/>
        </authorList>
    </citation>
    <scope>NUCLEOTIDE SEQUENCE [LARGE SCALE GENOMIC DNA]</scope>
    <source>
        <strain evidence="4 5">N8-3</strain>
    </source>
</reference>
<dbReference type="EMBL" id="JBHFAB010000002">
    <property type="protein sequence ID" value="MFC1415770.1"/>
    <property type="molecule type" value="Genomic_DNA"/>
</dbReference>
<proteinExistence type="inferred from homology"/>
<dbReference type="RefSeq" id="WP_380532037.1">
    <property type="nucleotide sequence ID" value="NZ_JBHFAB010000002.1"/>
</dbReference>
<dbReference type="PANTHER" id="PTHR22946:SF9">
    <property type="entry name" value="POLYKETIDE TRANSFERASE AF380"/>
    <property type="match status" value="1"/>
</dbReference>
<feature type="domain" description="Serine aminopeptidase S33" evidence="3">
    <location>
        <begin position="26"/>
        <end position="262"/>
    </location>
</feature>
<dbReference type="Gene3D" id="1.10.10.800">
    <property type="match status" value="1"/>
</dbReference>
<protein>
    <submittedName>
        <fullName evidence="4">Alpha/beta hydrolase</fullName>
    </submittedName>
</protein>
<dbReference type="InterPro" id="IPR050261">
    <property type="entry name" value="FrsA_esterase"/>
</dbReference>
<comment type="caution">
    <text evidence="4">The sequence shown here is derived from an EMBL/GenBank/DDBJ whole genome shotgun (WGS) entry which is preliminary data.</text>
</comment>
<evidence type="ECO:0000313" key="4">
    <source>
        <dbReference type="EMBL" id="MFC1415770.1"/>
    </source>
</evidence>
<dbReference type="Pfam" id="PF12146">
    <property type="entry name" value="Hydrolase_4"/>
    <property type="match status" value="1"/>
</dbReference>
<evidence type="ECO:0000256" key="2">
    <source>
        <dbReference type="ARBA" id="ARBA00022801"/>
    </source>
</evidence>
<evidence type="ECO:0000256" key="1">
    <source>
        <dbReference type="ARBA" id="ARBA00008645"/>
    </source>
</evidence>
<evidence type="ECO:0000259" key="3">
    <source>
        <dbReference type="Pfam" id="PF12146"/>
    </source>
</evidence>
<dbReference type="PANTHER" id="PTHR22946">
    <property type="entry name" value="DIENELACTONE HYDROLASE DOMAIN-CONTAINING PROTEIN-RELATED"/>
    <property type="match status" value="1"/>
</dbReference>
<accession>A0ABV6VPU7</accession>
<name>A0ABV6VPU7_9ACTN</name>
<dbReference type="InterPro" id="IPR022742">
    <property type="entry name" value="Hydrolase_4"/>
</dbReference>
<evidence type="ECO:0000313" key="5">
    <source>
        <dbReference type="Proteomes" id="UP001592531"/>
    </source>
</evidence>
<comment type="similarity">
    <text evidence="1">Belongs to the AB hydrolase superfamily.</text>
</comment>
<dbReference type="GO" id="GO:0016787">
    <property type="term" value="F:hydrolase activity"/>
    <property type="evidence" value="ECO:0007669"/>
    <property type="project" value="UniProtKB-KW"/>
</dbReference>
<keyword evidence="5" id="KW-1185">Reference proteome</keyword>
<dbReference type="Proteomes" id="UP001592531">
    <property type="component" value="Unassembled WGS sequence"/>
</dbReference>